<proteinExistence type="predicted"/>
<organism evidence="1 2">
    <name type="scientific">Auriscalpium vulgare</name>
    <dbReference type="NCBI Taxonomy" id="40419"/>
    <lineage>
        <taxon>Eukaryota</taxon>
        <taxon>Fungi</taxon>
        <taxon>Dikarya</taxon>
        <taxon>Basidiomycota</taxon>
        <taxon>Agaricomycotina</taxon>
        <taxon>Agaricomycetes</taxon>
        <taxon>Russulales</taxon>
        <taxon>Auriscalpiaceae</taxon>
        <taxon>Auriscalpium</taxon>
    </lineage>
</organism>
<keyword evidence="2" id="KW-1185">Reference proteome</keyword>
<dbReference type="Proteomes" id="UP000814033">
    <property type="component" value="Unassembled WGS sequence"/>
</dbReference>
<reference evidence="1" key="2">
    <citation type="journal article" date="2022" name="New Phytol.">
        <title>Evolutionary transition to the ectomycorrhizal habit in the genomes of a hyperdiverse lineage of mushroom-forming fungi.</title>
        <authorList>
            <person name="Looney B."/>
            <person name="Miyauchi S."/>
            <person name="Morin E."/>
            <person name="Drula E."/>
            <person name="Courty P.E."/>
            <person name="Kohler A."/>
            <person name="Kuo A."/>
            <person name="LaButti K."/>
            <person name="Pangilinan J."/>
            <person name="Lipzen A."/>
            <person name="Riley R."/>
            <person name="Andreopoulos W."/>
            <person name="He G."/>
            <person name="Johnson J."/>
            <person name="Nolan M."/>
            <person name="Tritt A."/>
            <person name="Barry K.W."/>
            <person name="Grigoriev I.V."/>
            <person name="Nagy L.G."/>
            <person name="Hibbett D."/>
            <person name="Henrissat B."/>
            <person name="Matheny P.B."/>
            <person name="Labbe J."/>
            <person name="Martin F.M."/>
        </authorList>
    </citation>
    <scope>NUCLEOTIDE SEQUENCE</scope>
    <source>
        <strain evidence="1">FP105234-sp</strain>
    </source>
</reference>
<evidence type="ECO:0000313" key="2">
    <source>
        <dbReference type="Proteomes" id="UP000814033"/>
    </source>
</evidence>
<protein>
    <submittedName>
        <fullName evidence="1">Uncharacterized protein</fullName>
    </submittedName>
</protein>
<dbReference type="EMBL" id="MU276131">
    <property type="protein sequence ID" value="KAI0041294.1"/>
    <property type="molecule type" value="Genomic_DNA"/>
</dbReference>
<accession>A0ACB8RB66</accession>
<gene>
    <name evidence="1" type="ORF">FA95DRAFT_710773</name>
</gene>
<evidence type="ECO:0000313" key="1">
    <source>
        <dbReference type="EMBL" id="KAI0041294.1"/>
    </source>
</evidence>
<comment type="caution">
    <text evidence="1">The sequence shown here is derived from an EMBL/GenBank/DDBJ whole genome shotgun (WGS) entry which is preliminary data.</text>
</comment>
<sequence>MGRPRRMLMAQLTGVACVLFIASTLYLSSGTSSHLRDAFSGFSASLFSSSPQPLSGVCSPDAWSNGQWTRRPEDLTDATSHDTAEIKGPEDAMRLGGFEGCASSREVWWHMAVDRMPDYNPYPNVTRYDWTPASKGCATGVRPLDGAELVRELVEDGGWFLIGDSITENHFFSLSCVLYPHVRATPIYDAHSSFDRAWPQNLYLNPASPLISSLSLPPGFSIEQTPLVTFRRIDLLLSQADLRDLHRAHHPDTYAQNASFDLFSDEPTWSMSPSEYMPMFLAPLPEARYSTLIASTAGHWTTTLFAGYHNSSEEEVGHGVKALLPFFGEAMDSWAGDVQAALDEEKRRAARAASASVYAKDDGNYEEVAAEPQRQVVVRAYLPGHEDCHQEKSPWTEWKPYVYGWFNWPWIGDMNDIIKNLVRDKSAFPDIHFLGIDRPALLRPDAHASGDCLHLVTGSGVIEGWTRYVWHFISRELGPTYT</sequence>
<reference evidence="1" key="1">
    <citation type="submission" date="2021-02" db="EMBL/GenBank/DDBJ databases">
        <authorList>
            <consortium name="DOE Joint Genome Institute"/>
            <person name="Ahrendt S."/>
            <person name="Looney B.P."/>
            <person name="Miyauchi S."/>
            <person name="Morin E."/>
            <person name="Drula E."/>
            <person name="Courty P.E."/>
            <person name="Chicoki N."/>
            <person name="Fauchery L."/>
            <person name="Kohler A."/>
            <person name="Kuo A."/>
            <person name="Labutti K."/>
            <person name="Pangilinan J."/>
            <person name="Lipzen A."/>
            <person name="Riley R."/>
            <person name="Andreopoulos W."/>
            <person name="He G."/>
            <person name="Johnson J."/>
            <person name="Barry K.W."/>
            <person name="Grigoriev I.V."/>
            <person name="Nagy L."/>
            <person name="Hibbett D."/>
            <person name="Henrissat B."/>
            <person name="Matheny P.B."/>
            <person name="Labbe J."/>
            <person name="Martin F."/>
        </authorList>
    </citation>
    <scope>NUCLEOTIDE SEQUENCE</scope>
    <source>
        <strain evidence="1">FP105234-sp</strain>
    </source>
</reference>
<name>A0ACB8RB66_9AGAM</name>